<protein>
    <submittedName>
        <fullName evidence="1">Phage head-tail connector protein</fullName>
    </submittedName>
</protein>
<accession>A0ABU5C630</accession>
<dbReference type="RefSeq" id="WP_390354145.1">
    <property type="nucleotide sequence ID" value="NZ_JBHUIZ010000005.1"/>
</dbReference>
<proteinExistence type="predicted"/>
<comment type="caution">
    <text evidence="1">The sequence shown here is derived from an EMBL/GenBank/DDBJ whole genome shotgun (WGS) entry which is preliminary data.</text>
</comment>
<sequence>MMIDRIKTLLDIEDDKQDKVLNIIIENVTSHLFGKLKKVNKTITTVPSELDYIIEEISIRRYNRIGTEGAKSESVEGHTISYYELDKDFTPYDEIIDDYEETPPEPKRGKVMFI</sequence>
<dbReference type="EMBL" id="JAWDIP010000003">
    <property type="protein sequence ID" value="MDY0394787.1"/>
    <property type="molecule type" value="Genomic_DNA"/>
</dbReference>
<evidence type="ECO:0000313" key="1">
    <source>
        <dbReference type="EMBL" id="MDY0394787.1"/>
    </source>
</evidence>
<evidence type="ECO:0000313" key="2">
    <source>
        <dbReference type="Proteomes" id="UP001281447"/>
    </source>
</evidence>
<gene>
    <name evidence="1" type="ORF">RWE15_10375</name>
</gene>
<dbReference type="InterPro" id="IPR053746">
    <property type="entry name" value="Viral_HT_Connector_Assembly"/>
</dbReference>
<dbReference type="Pfam" id="PF05135">
    <property type="entry name" value="Phage_connect_1"/>
    <property type="match status" value="1"/>
</dbReference>
<reference evidence="1 2" key="1">
    <citation type="submission" date="2023-10" db="EMBL/GenBank/DDBJ databases">
        <title>Virgibacillus halophilus 5B73C genome.</title>
        <authorList>
            <person name="Miliotis G."/>
            <person name="Sengupta P."/>
            <person name="Hameed A."/>
            <person name="Chuvochina M."/>
            <person name="Mcdonagh F."/>
            <person name="Simpson A.C."/>
            <person name="Singh N.K."/>
            <person name="Rekha P.D."/>
            <person name="Raman K."/>
            <person name="Hugenholtz P."/>
            <person name="Venkateswaran K."/>
        </authorList>
    </citation>
    <scope>NUCLEOTIDE SEQUENCE [LARGE SCALE GENOMIC DNA]</scope>
    <source>
        <strain evidence="1 2">5B73C</strain>
    </source>
</reference>
<dbReference type="Gene3D" id="1.10.246.150">
    <property type="match status" value="1"/>
</dbReference>
<name>A0ABU5C630_9BACI</name>
<dbReference type="Proteomes" id="UP001281447">
    <property type="component" value="Unassembled WGS sequence"/>
</dbReference>
<keyword evidence="2" id="KW-1185">Reference proteome</keyword>
<dbReference type="InterPro" id="IPR021146">
    <property type="entry name" value="Phage_gp6-like_head-tail"/>
</dbReference>
<organism evidence="1 2">
    <name type="scientific">Tigheibacillus halophilus</name>
    <dbReference type="NCBI Taxonomy" id="361280"/>
    <lineage>
        <taxon>Bacteria</taxon>
        <taxon>Bacillati</taxon>
        <taxon>Bacillota</taxon>
        <taxon>Bacilli</taxon>
        <taxon>Bacillales</taxon>
        <taxon>Bacillaceae</taxon>
        <taxon>Tigheibacillus</taxon>
    </lineage>
</organism>